<organism evidence="5 6">
    <name type="scientific">Cystobacter ferrugineus</name>
    <dbReference type="NCBI Taxonomy" id="83449"/>
    <lineage>
        <taxon>Bacteria</taxon>
        <taxon>Pseudomonadati</taxon>
        <taxon>Myxococcota</taxon>
        <taxon>Myxococcia</taxon>
        <taxon>Myxococcales</taxon>
        <taxon>Cystobacterineae</taxon>
        <taxon>Archangiaceae</taxon>
        <taxon>Cystobacter</taxon>
    </lineage>
</organism>
<name>A0A1L9B5G9_9BACT</name>
<dbReference type="GO" id="GO:0017004">
    <property type="term" value="P:cytochrome complex assembly"/>
    <property type="evidence" value="ECO:0007669"/>
    <property type="project" value="UniProtKB-KW"/>
</dbReference>
<feature type="domain" description="Thioredoxin" evidence="4">
    <location>
        <begin position="16"/>
        <end position="156"/>
    </location>
</feature>
<keyword evidence="3" id="KW-0676">Redox-active center</keyword>
<evidence type="ECO:0000259" key="4">
    <source>
        <dbReference type="PROSITE" id="PS51352"/>
    </source>
</evidence>
<dbReference type="InterPro" id="IPR013766">
    <property type="entry name" value="Thioredoxin_domain"/>
</dbReference>
<dbReference type="InterPro" id="IPR036249">
    <property type="entry name" value="Thioredoxin-like_sf"/>
</dbReference>
<dbReference type="GO" id="GO:0030313">
    <property type="term" value="C:cell envelope"/>
    <property type="evidence" value="ECO:0007669"/>
    <property type="project" value="UniProtKB-SubCell"/>
</dbReference>
<protein>
    <submittedName>
        <fullName evidence="5">Thioredoxin</fullName>
    </submittedName>
</protein>
<dbReference type="Proteomes" id="UP000182229">
    <property type="component" value="Unassembled WGS sequence"/>
</dbReference>
<dbReference type="STRING" id="83449.BON30_28295"/>
<dbReference type="EMBL" id="MPIN01000008">
    <property type="protein sequence ID" value="OJH37507.1"/>
    <property type="molecule type" value="Genomic_DNA"/>
</dbReference>
<reference evidence="6" key="1">
    <citation type="submission" date="2016-11" db="EMBL/GenBank/DDBJ databases">
        <authorList>
            <person name="Shukria A."/>
            <person name="Stevens D.C."/>
        </authorList>
    </citation>
    <scope>NUCLEOTIDE SEQUENCE [LARGE SCALE GENOMIC DNA]</scope>
    <source>
        <strain evidence="6">Cbfe23</strain>
    </source>
</reference>
<dbReference type="InterPro" id="IPR013740">
    <property type="entry name" value="Redoxin"/>
</dbReference>
<evidence type="ECO:0000313" key="5">
    <source>
        <dbReference type="EMBL" id="OJH37507.1"/>
    </source>
</evidence>
<comment type="caution">
    <text evidence="5">The sequence shown here is derived from an EMBL/GenBank/DDBJ whole genome shotgun (WGS) entry which is preliminary data.</text>
</comment>
<dbReference type="PROSITE" id="PS00194">
    <property type="entry name" value="THIOREDOXIN_1"/>
    <property type="match status" value="1"/>
</dbReference>
<evidence type="ECO:0000313" key="6">
    <source>
        <dbReference type="Proteomes" id="UP000182229"/>
    </source>
</evidence>
<dbReference type="PROSITE" id="PS51352">
    <property type="entry name" value="THIOREDOXIN_2"/>
    <property type="match status" value="1"/>
</dbReference>
<proteinExistence type="predicted"/>
<evidence type="ECO:0000256" key="3">
    <source>
        <dbReference type="ARBA" id="ARBA00023284"/>
    </source>
</evidence>
<dbReference type="Pfam" id="PF08534">
    <property type="entry name" value="Redoxin"/>
    <property type="match status" value="1"/>
</dbReference>
<reference evidence="5 6" key="2">
    <citation type="submission" date="2016-12" db="EMBL/GenBank/DDBJ databases">
        <title>Draft Genome Sequence of Cystobacter ferrugineus Strain Cbfe23.</title>
        <authorList>
            <person name="Akbar S."/>
            <person name="Dowd S.E."/>
            <person name="Stevens D.C."/>
        </authorList>
    </citation>
    <scope>NUCLEOTIDE SEQUENCE [LARGE SCALE GENOMIC DNA]</scope>
    <source>
        <strain evidence="5 6">Cbfe23</strain>
    </source>
</reference>
<dbReference type="SUPFAM" id="SSF52833">
    <property type="entry name" value="Thioredoxin-like"/>
    <property type="match status" value="1"/>
</dbReference>
<evidence type="ECO:0000256" key="1">
    <source>
        <dbReference type="ARBA" id="ARBA00004196"/>
    </source>
</evidence>
<dbReference type="CDD" id="cd02966">
    <property type="entry name" value="TlpA_like_family"/>
    <property type="match status" value="1"/>
</dbReference>
<evidence type="ECO:0000256" key="2">
    <source>
        <dbReference type="ARBA" id="ARBA00022748"/>
    </source>
</evidence>
<dbReference type="AlphaFoldDB" id="A0A1L9B5G9"/>
<accession>A0A1L9B5G9</accession>
<keyword evidence="6" id="KW-1185">Reference proteome</keyword>
<gene>
    <name evidence="5" type="ORF">BON30_28295</name>
</gene>
<dbReference type="InterPro" id="IPR017937">
    <property type="entry name" value="Thioredoxin_CS"/>
</dbReference>
<dbReference type="OrthoDB" id="9813820at2"/>
<dbReference type="GO" id="GO:0016491">
    <property type="term" value="F:oxidoreductase activity"/>
    <property type="evidence" value="ECO:0007669"/>
    <property type="project" value="InterPro"/>
</dbReference>
<dbReference type="Gene3D" id="3.40.30.10">
    <property type="entry name" value="Glutaredoxin"/>
    <property type="match status" value="1"/>
</dbReference>
<keyword evidence="2" id="KW-0201">Cytochrome c-type biogenesis</keyword>
<sequence>MPRVVSALIGAWVALAPGCRSEPPPSYIRLEGAAPVLEDPPDARAQLIVFWASWCPPCREETPELLALAKNPPEELQILVFSHDADMQGVETFLGGPPATALHLRLDVGKRAALSLGVDTLPTSILVVDGRLVARFQGPREWNSRAMRRLLEKLTKEHPARAPTPAH</sequence>
<comment type="subcellular location">
    <subcellularLocation>
        <location evidence="1">Cell envelope</location>
    </subcellularLocation>
</comment>